<evidence type="ECO:0000313" key="2">
    <source>
        <dbReference type="EMBL" id="KAF2242566.1"/>
    </source>
</evidence>
<dbReference type="EMBL" id="ML987207">
    <property type="protein sequence ID" value="KAF2242566.1"/>
    <property type="molecule type" value="Genomic_DNA"/>
</dbReference>
<evidence type="ECO:0000256" key="1">
    <source>
        <dbReference type="SAM" id="MobiDB-lite"/>
    </source>
</evidence>
<keyword evidence="3" id="KW-1185">Reference proteome</keyword>
<protein>
    <submittedName>
        <fullName evidence="2">Uncharacterized protein</fullName>
    </submittedName>
</protein>
<dbReference type="Proteomes" id="UP000800094">
    <property type="component" value="Unassembled WGS sequence"/>
</dbReference>
<dbReference type="RefSeq" id="XP_033677570.1">
    <property type="nucleotide sequence ID" value="XM_033819615.1"/>
</dbReference>
<reference evidence="2" key="1">
    <citation type="journal article" date="2020" name="Stud. Mycol.">
        <title>101 Dothideomycetes genomes: a test case for predicting lifestyles and emergence of pathogens.</title>
        <authorList>
            <person name="Haridas S."/>
            <person name="Albert R."/>
            <person name="Binder M."/>
            <person name="Bloem J."/>
            <person name="Labutti K."/>
            <person name="Salamov A."/>
            <person name="Andreopoulos B."/>
            <person name="Baker S."/>
            <person name="Barry K."/>
            <person name="Bills G."/>
            <person name="Bluhm B."/>
            <person name="Cannon C."/>
            <person name="Castanera R."/>
            <person name="Culley D."/>
            <person name="Daum C."/>
            <person name="Ezra D."/>
            <person name="Gonzalez J."/>
            <person name="Henrissat B."/>
            <person name="Kuo A."/>
            <person name="Liang C."/>
            <person name="Lipzen A."/>
            <person name="Lutzoni F."/>
            <person name="Magnuson J."/>
            <person name="Mondo S."/>
            <person name="Nolan M."/>
            <person name="Ohm R."/>
            <person name="Pangilinan J."/>
            <person name="Park H.-J."/>
            <person name="Ramirez L."/>
            <person name="Alfaro M."/>
            <person name="Sun H."/>
            <person name="Tritt A."/>
            <person name="Yoshinaga Y."/>
            <person name="Zwiers L.-H."/>
            <person name="Turgeon B."/>
            <person name="Goodwin S."/>
            <person name="Spatafora J."/>
            <person name="Crous P."/>
            <person name="Grigoriev I."/>
        </authorList>
    </citation>
    <scope>NUCLEOTIDE SEQUENCE</scope>
    <source>
        <strain evidence="2">CBS 122368</strain>
    </source>
</reference>
<dbReference type="OrthoDB" id="3789027at2759"/>
<dbReference type="AlphaFoldDB" id="A0A6A6HWV9"/>
<proteinExistence type="predicted"/>
<evidence type="ECO:0000313" key="3">
    <source>
        <dbReference type="Proteomes" id="UP000800094"/>
    </source>
</evidence>
<organism evidence="2 3">
    <name type="scientific">Trematosphaeria pertusa</name>
    <dbReference type="NCBI Taxonomy" id="390896"/>
    <lineage>
        <taxon>Eukaryota</taxon>
        <taxon>Fungi</taxon>
        <taxon>Dikarya</taxon>
        <taxon>Ascomycota</taxon>
        <taxon>Pezizomycotina</taxon>
        <taxon>Dothideomycetes</taxon>
        <taxon>Pleosporomycetidae</taxon>
        <taxon>Pleosporales</taxon>
        <taxon>Massarineae</taxon>
        <taxon>Trematosphaeriaceae</taxon>
        <taxon>Trematosphaeria</taxon>
    </lineage>
</organism>
<sequence>MASILPPSVPLPIHYEFSRPPASHTLLNLDCSADLTSYSRSLGPAAPHTGQSTQALTPTLDSEALRAQFESHHEHLLQHRQLELQRQEAVGWASPAANLYAAVPGSRATLHGPEAHSISAQSSYQWPPQRRKPSPVAGDVSTYPPALRRALERSSVINGAPSSHESTVYHVIRDMDSDYMEDTSDIVGTYRSLHLANLVAAEYFIREFWDAGEAAGEEPEFELREAGCLYTEVQTEGSTGGLGSVYVRRGSLR</sequence>
<name>A0A6A6HWV9_9PLEO</name>
<dbReference type="GeneID" id="54572945"/>
<gene>
    <name evidence="2" type="ORF">BU26DRAFT_128586</name>
</gene>
<feature type="region of interest" description="Disordered" evidence="1">
    <location>
        <begin position="111"/>
        <end position="141"/>
    </location>
</feature>
<accession>A0A6A6HWV9</accession>